<dbReference type="GO" id="GO:0016020">
    <property type="term" value="C:membrane"/>
    <property type="evidence" value="ECO:0007669"/>
    <property type="project" value="InterPro"/>
</dbReference>
<accession>A0A250KXI8</accession>
<evidence type="ECO:0000313" key="3">
    <source>
        <dbReference type="EMBL" id="BBA36337.1"/>
    </source>
</evidence>
<dbReference type="Pfam" id="PF03412">
    <property type="entry name" value="Peptidase_C39"/>
    <property type="match status" value="1"/>
</dbReference>
<keyword evidence="4" id="KW-1185">Reference proteome</keyword>
<dbReference type="GO" id="GO:0006508">
    <property type="term" value="P:proteolysis"/>
    <property type="evidence" value="ECO:0007669"/>
    <property type="project" value="InterPro"/>
</dbReference>
<dbReference type="GO" id="GO:0008233">
    <property type="term" value="F:peptidase activity"/>
    <property type="evidence" value="ECO:0007669"/>
    <property type="project" value="InterPro"/>
</dbReference>
<dbReference type="PROSITE" id="PS50990">
    <property type="entry name" value="PEPTIDASE_C39"/>
    <property type="match status" value="1"/>
</dbReference>
<dbReference type="Proteomes" id="UP000266313">
    <property type="component" value="Chromosome"/>
</dbReference>
<dbReference type="GO" id="GO:0005524">
    <property type="term" value="F:ATP binding"/>
    <property type="evidence" value="ECO:0007669"/>
    <property type="project" value="InterPro"/>
</dbReference>
<evidence type="ECO:0000313" key="4">
    <source>
        <dbReference type="Proteomes" id="UP000266313"/>
    </source>
</evidence>
<sequence>MKNKSGRILLGAMLCTLMAHAVVAEPISAPAVTRHTLVELRDRAVVKQKLDYSCGAAALATLLRYYYGEDTSEQEILNRLTSILANLTQEQWAHKKRIGFSLLDLKKVAEQKGYRAAGFELTIDQLKLLAAPVLIYVHPFGYHHFAVLRGIAGDRVYLADPGRGNLRMSLSRFQDEYGGVIFVLGRPGEESLVSYPLALGRRTDYPEVRLRDFAERGDVVAGSVTNLTVRIRPQ</sequence>
<dbReference type="InterPro" id="IPR005074">
    <property type="entry name" value="Peptidase_C39"/>
</dbReference>
<evidence type="ECO:0000256" key="1">
    <source>
        <dbReference type="SAM" id="SignalP"/>
    </source>
</evidence>
<dbReference type="CDD" id="cd02423">
    <property type="entry name" value="Peptidase_C39G"/>
    <property type="match status" value="1"/>
</dbReference>
<dbReference type="KEGG" id="mmai:sS8_4407"/>
<dbReference type="OrthoDB" id="13401at2"/>
<dbReference type="EMBL" id="AP017928">
    <property type="protein sequence ID" value="BBA36337.1"/>
    <property type="molecule type" value="Genomic_DNA"/>
</dbReference>
<dbReference type="RefSeq" id="WP_119631528.1">
    <property type="nucleotide sequence ID" value="NZ_AP017928.1"/>
</dbReference>
<feature type="chain" id="PRO_5012919515" evidence="1">
    <location>
        <begin position="22"/>
        <end position="234"/>
    </location>
</feature>
<gene>
    <name evidence="3" type="ORF">sS8_4407</name>
</gene>
<keyword evidence="1" id="KW-0732">Signal</keyword>
<organism evidence="3 4">
    <name type="scientific">Methylocaldum marinum</name>
    <dbReference type="NCBI Taxonomy" id="1432792"/>
    <lineage>
        <taxon>Bacteria</taxon>
        <taxon>Pseudomonadati</taxon>
        <taxon>Pseudomonadota</taxon>
        <taxon>Gammaproteobacteria</taxon>
        <taxon>Methylococcales</taxon>
        <taxon>Methylococcaceae</taxon>
        <taxon>Methylocaldum</taxon>
    </lineage>
</organism>
<protein>
    <submittedName>
        <fullName evidence="3">Peptidase C39, bacteriocin processing</fullName>
    </submittedName>
</protein>
<feature type="signal peptide" evidence="1">
    <location>
        <begin position="1"/>
        <end position="21"/>
    </location>
</feature>
<feature type="domain" description="Peptidase C39" evidence="2">
    <location>
        <begin position="48"/>
        <end position="184"/>
    </location>
</feature>
<reference evidence="3 4" key="1">
    <citation type="submission" date="2016-12" db="EMBL/GenBank/DDBJ databases">
        <title>Genome sequencing of Methylocaldum marinum.</title>
        <authorList>
            <person name="Takeuchi M."/>
            <person name="Kamagata Y."/>
            <person name="Hiraoka S."/>
            <person name="Oshima K."/>
            <person name="Hattori M."/>
            <person name="Iwasaki W."/>
        </authorList>
    </citation>
    <scope>NUCLEOTIDE SEQUENCE [LARGE SCALE GENOMIC DNA]</scope>
    <source>
        <strain evidence="3 4">S8</strain>
    </source>
</reference>
<proteinExistence type="predicted"/>
<dbReference type="Gene3D" id="3.90.70.10">
    <property type="entry name" value="Cysteine proteinases"/>
    <property type="match status" value="1"/>
</dbReference>
<dbReference type="AlphaFoldDB" id="A0A250KXI8"/>
<name>A0A250KXI8_9GAMM</name>
<evidence type="ECO:0000259" key="2">
    <source>
        <dbReference type="PROSITE" id="PS50990"/>
    </source>
</evidence>